<evidence type="ECO:0000256" key="7">
    <source>
        <dbReference type="ARBA" id="ARBA00023016"/>
    </source>
</evidence>
<keyword evidence="5" id="KW-0378">Hydrolase</keyword>
<proteinExistence type="inferred from homology"/>
<dbReference type="GO" id="GO:0016787">
    <property type="term" value="F:hydrolase activity"/>
    <property type="evidence" value="ECO:0007669"/>
    <property type="project" value="UniProtKB-KW"/>
</dbReference>
<dbReference type="GO" id="GO:0004519">
    <property type="term" value="F:endonuclease activity"/>
    <property type="evidence" value="ECO:0007669"/>
    <property type="project" value="UniProtKB-KW"/>
</dbReference>
<dbReference type="SUPFAM" id="SSF54786">
    <property type="entry name" value="YcfA/nrd intein domain"/>
    <property type="match status" value="1"/>
</dbReference>
<dbReference type="GO" id="GO:0003729">
    <property type="term" value="F:mRNA binding"/>
    <property type="evidence" value="ECO:0007669"/>
    <property type="project" value="InterPro"/>
</dbReference>
<evidence type="ECO:0000256" key="5">
    <source>
        <dbReference type="ARBA" id="ARBA00022801"/>
    </source>
</evidence>
<keyword evidence="2" id="KW-1277">Toxin-antitoxin system</keyword>
<evidence type="ECO:0000256" key="3">
    <source>
        <dbReference type="ARBA" id="ARBA00022722"/>
    </source>
</evidence>
<dbReference type="Gene3D" id="3.30.920.30">
    <property type="entry name" value="Hypothetical protein"/>
    <property type="match status" value="1"/>
</dbReference>
<dbReference type="InterPro" id="IPR012933">
    <property type="entry name" value="HicA_mRNA_interferase"/>
</dbReference>
<evidence type="ECO:0000256" key="1">
    <source>
        <dbReference type="ARBA" id="ARBA00006620"/>
    </source>
</evidence>
<dbReference type="AlphaFoldDB" id="H5SR02"/>
<reference evidence="8" key="2">
    <citation type="journal article" date="2012" name="PLoS ONE">
        <title>A Deeply Branching Thermophilic Bacterium with an Ancient Acetyl-CoA Pathway Dominates a Subsurface Ecosystem.</title>
        <authorList>
            <person name="Takami H."/>
            <person name="Noguchi H."/>
            <person name="Takaki Y."/>
            <person name="Uchiyama I."/>
            <person name="Toyoda A."/>
            <person name="Nishi S."/>
            <person name="Chee G.-J."/>
            <person name="Arai W."/>
            <person name="Nunoura T."/>
            <person name="Itoh T."/>
            <person name="Hattori M."/>
            <person name="Takai K."/>
        </authorList>
    </citation>
    <scope>NUCLEOTIDE SEQUENCE</scope>
</reference>
<keyword evidence="7" id="KW-0346">Stress response</keyword>
<dbReference type="InterPro" id="IPR038570">
    <property type="entry name" value="HicA_sf"/>
</dbReference>
<evidence type="ECO:0008006" key="9">
    <source>
        <dbReference type="Google" id="ProtNLM"/>
    </source>
</evidence>
<evidence type="ECO:0000313" key="8">
    <source>
        <dbReference type="EMBL" id="BAL58519.1"/>
    </source>
</evidence>
<evidence type="ECO:0000256" key="4">
    <source>
        <dbReference type="ARBA" id="ARBA00022759"/>
    </source>
</evidence>
<name>H5SR02_ACEAU</name>
<dbReference type="Pfam" id="PF07927">
    <property type="entry name" value="HicA_toxin"/>
    <property type="match status" value="1"/>
</dbReference>
<evidence type="ECO:0000256" key="2">
    <source>
        <dbReference type="ARBA" id="ARBA00022649"/>
    </source>
</evidence>
<organism evidence="8">
    <name type="scientific">Acetithermum autotrophicum</name>
    <dbReference type="NCBI Taxonomy" id="1446466"/>
    <lineage>
        <taxon>Bacteria</taxon>
        <taxon>Candidatus Bipolaricaulota</taxon>
        <taxon>Candidatus Acetithermum</taxon>
    </lineage>
</organism>
<keyword evidence="4" id="KW-0255">Endonuclease</keyword>
<keyword evidence="3" id="KW-0540">Nuclease</keyword>
<protein>
    <recommendedName>
        <fullName evidence="9">YcfA family protein</fullName>
    </recommendedName>
</protein>
<comment type="similarity">
    <text evidence="1">Belongs to the HicA mRNA interferase family.</text>
</comment>
<sequence>MSWPPYVWDQIKNITADELIAALERDGWQLRKGRGSRRIFRKRSRVVAIHYHRRKTFNPKMLQTLLKDIGWDEADLRRLGLVR</sequence>
<evidence type="ECO:0000256" key="6">
    <source>
        <dbReference type="ARBA" id="ARBA00022884"/>
    </source>
</evidence>
<reference evidence="8" key="1">
    <citation type="journal article" date="2005" name="Environ. Microbiol.">
        <title>Genetic and functional properties of uncultivated thermophilic crenarchaeotes from a subsurface gold mine as revealed by analysis of genome fragments.</title>
        <authorList>
            <person name="Nunoura T."/>
            <person name="Hirayama H."/>
            <person name="Takami H."/>
            <person name="Oida H."/>
            <person name="Nishi S."/>
            <person name="Shimamura S."/>
            <person name="Suzuki Y."/>
            <person name="Inagaki F."/>
            <person name="Takai K."/>
            <person name="Nealson K.H."/>
            <person name="Horikoshi K."/>
        </authorList>
    </citation>
    <scope>NUCLEOTIDE SEQUENCE</scope>
</reference>
<dbReference type="EMBL" id="AP011801">
    <property type="protein sequence ID" value="BAL58519.1"/>
    <property type="molecule type" value="Genomic_DNA"/>
</dbReference>
<accession>H5SR02</accession>
<keyword evidence="6" id="KW-0694">RNA-binding</keyword>
<gene>
    <name evidence="8" type="ORF">HGMM_OP2C069</name>
</gene>